<dbReference type="NCBIfam" id="TIGR04183">
    <property type="entry name" value="Por_Secre_tail"/>
    <property type="match status" value="1"/>
</dbReference>
<proteinExistence type="predicted"/>
<accession>A0ABS0IFA1</accession>
<keyword evidence="2" id="KW-1185">Reference proteome</keyword>
<comment type="caution">
    <text evidence="1">The sequence shown here is derived from an EMBL/GenBank/DDBJ whole genome shotgun (WGS) entry which is preliminary data.</text>
</comment>
<organism evidence="1 2">
    <name type="scientific">Hymenobacter jeongseonensis</name>
    <dbReference type="NCBI Taxonomy" id="2791027"/>
    <lineage>
        <taxon>Bacteria</taxon>
        <taxon>Pseudomonadati</taxon>
        <taxon>Bacteroidota</taxon>
        <taxon>Cytophagia</taxon>
        <taxon>Cytophagales</taxon>
        <taxon>Hymenobacteraceae</taxon>
        <taxon>Hymenobacter</taxon>
    </lineage>
</organism>
<dbReference type="Proteomes" id="UP000597617">
    <property type="component" value="Unassembled WGS sequence"/>
</dbReference>
<dbReference type="EMBL" id="JADQDQ010000002">
    <property type="protein sequence ID" value="MBF9237044.1"/>
    <property type="molecule type" value="Genomic_DNA"/>
</dbReference>
<sequence>MQNILYLHLFVPCLQVLRIFWTQKAVPTTGLLFCLLTGFAQPAAADAGFYKDFVIINGTTYYTITTPCNGPACPRPFSGLRNIGSFDRGSGQLRLGAEANTFNTNGDDVQSVQLFYRVYAENDAPGTFVPLNLEFQAAGADGSLNNKRWTNTTTSPNLLAATSGPGRYVLELYFQGTVIAGNGAADYDIFDRARNNTTYTTTFDVTGSVPVQWLGTTNDNWFTASNWSTGTVPTATTDVTVGYFQGGRYPTIRSGVAQVRTLRIEGNNGVMGARNFLQGGELRVFGDFQDPHGGFGQTGGVFTLAGGTQTFDGAVFRSIRIQGGGTKTLTNRMEVTNRLTFAEPGGVLVTRTDNSILYNVDLGTSAQVEGENEDNYVLGILRAPDRRLERFETNSFGNIGISLMAEGGSPGTTLVTRLTGFVYNGAGNSVSVKRSFAFTPANPDNLDFTLGFRYLTGELNGILESNLVLFRSLTGGTPFQNLSATTVASNVLIRRNIPGTLAAVFTLGDRTVPLPVTLTHFTAVAQGPDAVLTWATAQETNSQGFDVQASDDGTTFRKLAFMPSATPNSSSARTYQYRDAEANKPGVRYYRLRQIDLDGQEYFYGPKSVAFGAPAAVALRAYPNPFASTVTLDLQTTAAGPATVSLLDEVGRRVRRSQPTLPAGTSSLQLAELQGLSPGLYVVQVRYHNGQTRHLRLSKEQ</sequence>
<dbReference type="InterPro" id="IPR026444">
    <property type="entry name" value="Secre_tail"/>
</dbReference>
<dbReference type="RefSeq" id="WP_196281405.1">
    <property type="nucleotide sequence ID" value="NZ_JADQDQ010000002.1"/>
</dbReference>
<evidence type="ECO:0000313" key="2">
    <source>
        <dbReference type="Proteomes" id="UP000597617"/>
    </source>
</evidence>
<reference evidence="1 2" key="1">
    <citation type="submission" date="2020-11" db="EMBL/GenBank/DDBJ databases">
        <authorList>
            <person name="Kim M.K."/>
        </authorList>
    </citation>
    <scope>NUCLEOTIDE SEQUENCE [LARGE SCALE GENOMIC DNA]</scope>
    <source>
        <strain evidence="1 2">BT683</strain>
    </source>
</reference>
<evidence type="ECO:0000313" key="1">
    <source>
        <dbReference type="EMBL" id="MBF9237044.1"/>
    </source>
</evidence>
<protein>
    <submittedName>
        <fullName evidence="1">T9SS type A sorting domain-containing protein</fullName>
    </submittedName>
</protein>
<gene>
    <name evidence="1" type="ORF">I2I05_06510</name>
</gene>
<name>A0ABS0IFA1_9BACT</name>